<organism evidence="1 2">
    <name type="scientific">Chryseobacterium nakagawai</name>
    <dbReference type="NCBI Taxonomy" id="1241982"/>
    <lineage>
        <taxon>Bacteria</taxon>
        <taxon>Pseudomonadati</taxon>
        <taxon>Bacteroidota</taxon>
        <taxon>Flavobacteriia</taxon>
        <taxon>Flavobacteriales</taxon>
        <taxon>Weeksellaceae</taxon>
        <taxon>Chryseobacterium group</taxon>
        <taxon>Chryseobacterium</taxon>
    </lineage>
</organism>
<dbReference type="Proteomes" id="UP000278288">
    <property type="component" value="Chromosome"/>
</dbReference>
<evidence type="ECO:0000313" key="1">
    <source>
        <dbReference type="EMBL" id="AZA91187.1"/>
    </source>
</evidence>
<sequence>MKKDIDMIESLINRNEYFYKIGKIQKNEYLINNFFLIDKLEDILSRSQREKIIEFLTDEFSLPKFNLSISILKAVPN</sequence>
<protein>
    <submittedName>
        <fullName evidence="1">Uncharacterized protein</fullName>
    </submittedName>
</protein>
<dbReference type="RefSeq" id="WP_123857881.1">
    <property type="nucleotide sequence ID" value="NZ_CP033923.1"/>
</dbReference>
<keyword evidence="2" id="KW-1185">Reference proteome</keyword>
<dbReference type="KEGG" id="cnk:EG343_11365"/>
<name>A0AAD1DQB1_CHRNA</name>
<dbReference type="AlphaFoldDB" id="A0AAD1DQB1"/>
<reference evidence="1 2" key="1">
    <citation type="submission" date="2018-11" db="EMBL/GenBank/DDBJ databases">
        <title>Proposal to divide the Flavobacteriaceae and reorganize its genera based on Amino Acid Identity values calculated from whole genome sequences.</title>
        <authorList>
            <person name="Nicholson A.C."/>
            <person name="Gulvik C.A."/>
            <person name="Whitney A.M."/>
            <person name="Humrighouse B.W."/>
            <person name="Bell M."/>
            <person name="Holmes B."/>
            <person name="Steigerwalt A.G."/>
            <person name="Villarma A."/>
            <person name="Sheth M."/>
            <person name="Batra D."/>
            <person name="Pryor J."/>
            <person name="Bernardet J.-F."/>
            <person name="Hugo C."/>
            <person name="Kampfer P."/>
            <person name="Newman J."/>
            <person name="McQuiston J.R."/>
        </authorList>
    </citation>
    <scope>NUCLEOTIDE SEQUENCE [LARGE SCALE GENOMIC DNA]</scope>
    <source>
        <strain evidence="1 2">G0041</strain>
    </source>
</reference>
<dbReference type="EMBL" id="CP033923">
    <property type="protein sequence ID" value="AZA91187.1"/>
    <property type="molecule type" value="Genomic_DNA"/>
</dbReference>
<evidence type="ECO:0000313" key="2">
    <source>
        <dbReference type="Proteomes" id="UP000278288"/>
    </source>
</evidence>
<accession>A0AAD1DQB1</accession>
<proteinExistence type="predicted"/>
<gene>
    <name evidence="1" type="ORF">EG343_11365</name>
</gene>